<gene>
    <name evidence="1" type="ORF">AFUS01_LOCUS20767</name>
</gene>
<comment type="caution">
    <text evidence="1">The sequence shown here is derived from an EMBL/GenBank/DDBJ whole genome shotgun (WGS) entry which is preliminary data.</text>
</comment>
<dbReference type="Proteomes" id="UP000708208">
    <property type="component" value="Unassembled WGS sequence"/>
</dbReference>
<protein>
    <submittedName>
        <fullName evidence="1">Uncharacterized protein</fullName>
    </submittedName>
</protein>
<dbReference type="AlphaFoldDB" id="A0A8J2NZ80"/>
<evidence type="ECO:0000313" key="2">
    <source>
        <dbReference type="Proteomes" id="UP000708208"/>
    </source>
</evidence>
<organism evidence="1 2">
    <name type="scientific">Allacma fusca</name>
    <dbReference type="NCBI Taxonomy" id="39272"/>
    <lineage>
        <taxon>Eukaryota</taxon>
        <taxon>Metazoa</taxon>
        <taxon>Ecdysozoa</taxon>
        <taxon>Arthropoda</taxon>
        <taxon>Hexapoda</taxon>
        <taxon>Collembola</taxon>
        <taxon>Symphypleona</taxon>
        <taxon>Sminthuridae</taxon>
        <taxon>Allacma</taxon>
    </lineage>
</organism>
<reference evidence="1" key="1">
    <citation type="submission" date="2021-06" db="EMBL/GenBank/DDBJ databases">
        <authorList>
            <person name="Hodson N. C."/>
            <person name="Mongue J. A."/>
            <person name="Jaron S. K."/>
        </authorList>
    </citation>
    <scope>NUCLEOTIDE SEQUENCE</scope>
</reference>
<evidence type="ECO:0000313" key="1">
    <source>
        <dbReference type="EMBL" id="CAG7732243.1"/>
    </source>
</evidence>
<keyword evidence="2" id="KW-1185">Reference proteome</keyword>
<dbReference type="EMBL" id="CAJVCH010227277">
    <property type="protein sequence ID" value="CAG7732243.1"/>
    <property type="molecule type" value="Genomic_DNA"/>
</dbReference>
<proteinExistence type="predicted"/>
<sequence length="489" mass="54501">MAKMYVKPGSDKELEKMSTRLVQVQEEFHKGLAQIASMCGHLIGLELTAEDVKSGKVVINTLEQMRSEIDTLKTQFRKFEPGAIIANTTAEEETWLREQTEDIRLKPFALADGASMKGQNITDISANIPTNADCKATTTIQIINYMDESLTCPLFDFARGTSFGDIPKVIVGCTSEVVCFQGDSKFSSGLCSYRIGTSDLRLTVKFAAGLNGKILLGLAFTPQNVPVNGKLYSFNSGRPPRPDLKFMYDHELTSGPLDSLVQHRNLLAKAAMYGGPKAVVEVSVMEISFQRTFEDAITKSMEIMRNQGGKNFKESVVYDEVIPPGIKDKLSCVIEITNLLNVPLEKPTRYIQNCLHHNLIPSTVLPFTREIFYASDNGDSKTCTNTIRVLGIFTYDIQSTDLQLAVVFQNLDREGNSYAIAFNTMSEVLETTKEMMGTLLDWREWKTRPDRRFLEAGHEEASIQVRNAIATASMTTDTKSVLRILIYSL</sequence>
<name>A0A8J2NZ80_9HEXA</name>
<accession>A0A8J2NZ80</accession>